<accession>A0A4Q5M0M5</accession>
<name>A0A4Q5M0M5_9BACT</name>
<comment type="caution">
    <text evidence="2">The sequence shown here is derived from an EMBL/GenBank/DDBJ whole genome shotgun (WGS) entry which is preliminary data.</text>
</comment>
<sequence>MKNSFIFWQRWLFYSSLLIALMGILFASKTDLPFFKYYDHAIARIFWQTNVIPANVKDFRQFVAGPLGGSIACCYLLLAYMAWYPFQRKEKWARNAIIVAFTVWCIIDSYICFMFEVYFQIYVINALSVLQKALPIIFTWKAFKD</sequence>
<dbReference type="OrthoDB" id="839718at2"/>
<keyword evidence="3" id="KW-1185">Reference proteome</keyword>
<keyword evidence="1" id="KW-1133">Transmembrane helix</keyword>
<evidence type="ECO:0000313" key="2">
    <source>
        <dbReference type="EMBL" id="RYU95718.1"/>
    </source>
</evidence>
<keyword evidence="1" id="KW-0472">Membrane</keyword>
<feature type="transmembrane region" description="Helical" evidence="1">
    <location>
        <begin position="63"/>
        <end position="84"/>
    </location>
</feature>
<keyword evidence="1" id="KW-0812">Transmembrane</keyword>
<evidence type="ECO:0000313" key="3">
    <source>
        <dbReference type="Proteomes" id="UP000293162"/>
    </source>
</evidence>
<proteinExistence type="predicted"/>
<gene>
    <name evidence="2" type="ORF">EWM59_10160</name>
</gene>
<dbReference type="EMBL" id="SEWF01000012">
    <property type="protein sequence ID" value="RYU95718.1"/>
    <property type="molecule type" value="Genomic_DNA"/>
</dbReference>
<feature type="transmembrane region" description="Helical" evidence="1">
    <location>
        <begin position="12"/>
        <end position="28"/>
    </location>
</feature>
<evidence type="ECO:0000256" key="1">
    <source>
        <dbReference type="SAM" id="Phobius"/>
    </source>
</evidence>
<feature type="transmembrane region" description="Helical" evidence="1">
    <location>
        <begin position="96"/>
        <end position="116"/>
    </location>
</feature>
<protein>
    <submittedName>
        <fullName evidence="2">Uncharacterized protein</fullName>
    </submittedName>
</protein>
<dbReference type="AlphaFoldDB" id="A0A4Q5M0M5"/>
<dbReference type="RefSeq" id="WP_130020857.1">
    <property type="nucleotide sequence ID" value="NZ_SEWF01000012.1"/>
</dbReference>
<dbReference type="Proteomes" id="UP000293162">
    <property type="component" value="Unassembled WGS sequence"/>
</dbReference>
<organism evidence="2 3">
    <name type="scientific">Emticicia agri</name>
    <dbReference type="NCBI Taxonomy" id="2492393"/>
    <lineage>
        <taxon>Bacteria</taxon>
        <taxon>Pseudomonadati</taxon>
        <taxon>Bacteroidota</taxon>
        <taxon>Cytophagia</taxon>
        <taxon>Cytophagales</taxon>
        <taxon>Leadbetterellaceae</taxon>
        <taxon>Emticicia</taxon>
    </lineage>
</organism>
<reference evidence="2 3" key="1">
    <citation type="submission" date="2019-02" db="EMBL/GenBank/DDBJ databases">
        <title>Bacterial novel species Emticicia sp. 17J42-9 isolated from soil.</title>
        <authorList>
            <person name="Jung H.-Y."/>
        </authorList>
    </citation>
    <scope>NUCLEOTIDE SEQUENCE [LARGE SCALE GENOMIC DNA]</scope>
    <source>
        <strain evidence="2 3">17J42-9</strain>
    </source>
</reference>